<accession>A0ACB7RX22</accession>
<keyword evidence="2" id="KW-1185">Reference proteome</keyword>
<name>A0ACB7RX22_HYAAI</name>
<evidence type="ECO:0000313" key="1">
    <source>
        <dbReference type="EMBL" id="KAH6925059.1"/>
    </source>
</evidence>
<dbReference type="Proteomes" id="UP000821845">
    <property type="component" value="Chromosome 7"/>
</dbReference>
<comment type="caution">
    <text evidence="1">The sequence shown here is derived from an EMBL/GenBank/DDBJ whole genome shotgun (WGS) entry which is preliminary data.</text>
</comment>
<protein>
    <submittedName>
        <fullName evidence="1">Uncharacterized protein</fullName>
    </submittedName>
</protein>
<gene>
    <name evidence="1" type="ORF">HPB50_000219</name>
</gene>
<proteinExistence type="predicted"/>
<organism evidence="1 2">
    <name type="scientific">Hyalomma asiaticum</name>
    <name type="common">Tick</name>
    <dbReference type="NCBI Taxonomy" id="266040"/>
    <lineage>
        <taxon>Eukaryota</taxon>
        <taxon>Metazoa</taxon>
        <taxon>Ecdysozoa</taxon>
        <taxon>Arthropoda</taxon>
        <taxon>Chelicerata</taxon>
        <taxon>Arachnida</taxon>
        <taxon>Acari</taxon>
        <taxon>Parasitiformes</taxon>
        <taxon>Ixodida</taxon>
        <taxon>Ixodoidea</taxon>
        <taxon>Ixodidae</taxon>
        <taxon>Hyalomminae</taxon>
        <taxon>Hyalomma</taxon>
    </lineage>
</organism>
<sequence length="149" mass="16565">MAAGRGITILQILLATLFSDYQRGINCTNSHGHQLHKCVGSFRETLERAVLKRPAKEVIDYTCCAYYDLLDCVSKTLTPCESVGSKALMLGFLEQVFGETLNLVCDQHTKGSKACQVLPQLPELRPKDRRIENVIELVLETSSTLGHKN</sequence>
<reference evidence="1" key="1">
    <citation type="submission" date="2020-05" db="EMBL/GenBank/DDBJ databases">
        <title>Large-scale comparative analyses of tick genomes elucidate their genetic diversity and vector capacities.</title>
        <authorList>
            <person name="Jia N."/>
            <person name="Wang J."/>
            <person name="Shi W."/>
            <person name="Du L."/>
            <person name="Sun Y."/>
            <person name="Zhan W."/>
            <person name="Jiang J."/>
            <person name="Wang Q."/>
            <person name="Zhang B."/>
            <person name="Ji P."/>
            <person name="Sakyi L.B."/>
            <person name="Cui X."/>
            <person name="Yuan T."/>
            <person name="Jiang B."/>
            <person name="Yang W."/>
            <person name="Lam T.T.-Y."/>
            <person name="Chang Q."/>
            <person name="Ding S."/>
            <person name="Wang X."/>
            <person name="Zhu J."/>
            <person name="Ruan X."/>
            <person name="Zhao L."/>
            <person name="Wei J."/>
            <person name="Que T."/>
            <person name="Du C."/>
            <person name="Cheng J."/>
            <person name="Dai P."/>
            <person name="Han X."/>
            <person name="Huang E."/>
            <person name="Gao Y."/>
            <person name="Liu J."/>
            <person name="Shao H."/>
            <person name="Ye R."/>
            <person name="Li L."/>
            <person name="Wei W."/>
            <person name="Wang X."/>
            <person name="Wang C."/>
            <person name="Yang T."/>
            <person name="Huo Q."/>
            <person name="Li W."/>
            <person name="Guo W."/>
            <person name="Chen H."/>
            <person name="Zhou L."/>
            <person name="Ni X."/>
            <person name="Tian J."/>
            <person name="Zhou Y."/>
            <person name="Sheng Y."/>
            <person name="Liu T."/>
            <person name="Pan Y."/>
            <person name="Xia L."/>
            <person name="Li J."/>
            <person name="Zhao F."/>
            <person name="Cao W."/>
        </authorList>
    </citation>
    <scope>NUCLEOTIDE SEQUENCE</scope>
    <source>
        <strain evidence="1">Hyas-2018</strain>
    </source>
</reference>
<dbReference type="EMBL" id="CM023487">
    <property type="protein sequence ID" value="KAH6925059.1"/>
    <property type="molecule type" value="Genomic_DNA"/>
</dbReference>
<evidence type="ECO:0000313" key="2">
    <source>
        <dbReference type="Proteomes" id="UP000821845"/>
    </source>
</evidence>